<feature type="non-terminal residue" evidence="1">
    <location>
        <position position="44"/>
    </location>
</feature>
<gene>
    <name evidence="1" type="ORF">METZ01_LOCUS422590</name>
</gene>
<dbReference type="GO" id="GO:0016491">
    <property type="term" value="F:oxidoreductase activity"/>
    <property type="evidence" value="ECO:0007669"/>
    <property type="project" value="InterPro"/>
</dbReference>
<sequence>MTNQSLNFLNKLFINNQYQDPKNNKYFDNINPSNEKLICSIARS</sequence>
<dbReference type="InterPro" id="IPR016161">
    <property type="entry name" value="Ald_DH/histidinol_DH"/>
</dbReference>
<organism evidence="1">
    <name type="scientific">marine metagenome</name>
    <dbReference type="NCBI Taxonomy" id="408172"/>
    <lineage>
        <taxon>unclassified sequences</taxon>
        <taxon>metagenomes</taxon>
        <taxon>ecological metagenomes</taxon>
    </lineage>
</organism>
<dbReference type="EMBL" id="UINC01167300">
    <property type="protein sequence ID" value="SVD69736.1"/>
    <property type="molecule type" value="Genomic_DNA"/>
</dbReference>
<name>A0A382XEY0_9ZZZZ</name>
<dbReference type="InterPro" id="IPR016162">
    <property type="entry name" value="Ald_DH_N"/>
</dbReference>
<accession>A0A382XEY0</accession>
<protein>
    <submittedName>
        <fullName evidence="1">Uncharacterized protein</fullName>
    </submittedName>
</protein>
<evidence type="ECO:0000313" key="1">
    <source>
        <dbReference type="EMBL" id="SVD69736.1"/>
    </source>
</evidence>
<reference evidence="1" key="1">
    <citation type="submission" date="2018-05" db="EMBL/GenBank/DDBJ databases">
        <authorList>
            <person name="Lanie J.A."/>
            <person name="Ng W.-L."/>
            <person name="Kazmierczak K.M."/>
            <person name="Andrzejewski T.M."/>
            <person name="Davidsen T.M."/>
            <person name="Wayne K.J."/>
            <person name="Tettelin H."/>
            <person name="Glass J.I."/>
            <person name="Rusch D."/>
            <person name="Podicherti R."/>
            <person name="Tsui H.-C.T."/>
            <person name="Winkler M.E."/>
        </authorList>
    </citation>
    <scope>NUCLEOTIDE SEQUENCE</scope>
</reference>
<dbReference type="Gene3D" id="3.40.605.10">
    <property type="entry name" value="Aldehyde Dehydrogenase, Chain A, domain 1"/>
    <property type="match status" value="1"/>
</dbReference>
<proteinExistence type="predicted"/>
<dbReference type="AlphaFoldDB" id="A0A382XEY0"/>
<dbReference type="SUPFAM" id="SSF53720">
    <property type="entry name" value="ALDH-like"/>
    <property type="match status" value="1"/>
</dbReference>